<dbReference type="PANTHER" id="PTHR15629:SF2">
    <property type="entry name" value="SH3 DOMAIN-CONTAINING YSC84-LIKE PROTEIN 1"/>
    <property type="match status" value="1"/>
</dbReference>
<dbReference type="Pfam" id="PF04366">
    <property type="entry name" value="Ysc84"/>
    <property type="match status" value="1"/>
</dbReference>
<accession>A0A7D4QPL9</accession>
<feature type="signal peptide" evidence="1">
    <location>
        <begin position="1"/>
        <end position="22"/>
    </location>
</feature>
<dbReference type="InterPro" id="IPR051702">
    <property type="entry name" value="SH3_domain_YSC84-like"/>
</dbReference>
<dbReference type="Proteomes" id="UP000505355">
    <property type="component" value="Chromosome"/>
</dbReference>
<dbReference type="CDD" id="cd11524">
    <property type="entry name" value="SYLF"/>
    <property type="match status" value="1"/>
</dbReference>
<reference evidence="3 4" key="1">
    <citation type="submission" date="2020-05" db="EMBL/GenBank/DDBJ databases">
        <title>Mucilaginibacter mali sp. nov.</title>
        <authorList>
            <person name="Kim H.S."/>
            <person name="Lee K.C."/>
            <person name="Suh M.K."/>
            <person name="Kim J.-S."/>
            <person name="Han K.-I."/>
            <person name="Eom M.K."/>
            <person name="Shin Y.K."/>
            <person name="Lee J.-S."/>
        </authorList>
    </citation>
    <scope>NUCLEOTIDE SEQUENCE [LARGE SCALE GENOMIC DNA]</scope>
    <source>
        <strain evidence="3 4">G2-14</strain>
    </source>
</reference>
<evidence type="ECO:0000256" key="1">
    <source>
        <dbReference type="SAM" id="SignalP"/>
    </source>
</evidence>
<feature type="chain" id="PRO_5028959482" evidence="1">
    <location>
        <begin position="23"/>
        <end position="223"/>
    </location>
</feature>
<keyword evidence="1" id="KW-0732">Signal</keyword>
<dbReference type="GO" id="GO:0035091">
    <property type="term" value="F:phosphatidylinositol binding"/>
    <property type="evidence" value="ECO:0007669"/>
    <property type="project" value="TreeGrafter"/>
</dbReference>
<name>A0A7D4QPL9_9SPHI</name>
<dbReference type="EMBL" id="CP054139">
    <property type="protein sequence ID" value="QKJ28669.1"/>
    <property type="molecule type" value="Genomic_DNA"/>
</dbReference>
<keyword evidence="4" id="KW-1185">Reference proteome</keyword>
<evidence type="ECO:0000259" key="2">
    <source>
        <dbReference type="Pfam" id="PF04366"/>
    </source>
</evidence>
<dbReference type="InterPro" id="IPR007461">
    <property type="entry name" value="Ysc84_actin-binding"/>
</dbReference>
<protein>
    <submittedName>
        <fullName evidence="3">Lipid-binding SYLF domain-containing protein</fullName>
    </submittedName>
</protein>
<proteinExistence type="predicted"/>
<gene>
    <name evidence="3" type="ORF">HQ865_02480</name>
</gene>
<dbReference type="AlphaFoldDB" id="A0A7D4QPL9"/>
<dbReference type="RefSeq" id="WP_173413369.1">
    <property type="nucleotide sequence ID" value="NZ_CP054139.1"/>
</dbReference>
<feature type="domain" description="Ysc84 actin-binding" evidence="2">
    <location>
        <begin position="100"/>
        <end position="221"/>
    </location>
</feature>
<evidence type="ECO:0000313" key="4">
    <source>
        <dbReference type="Proteomes" id="UP000505355"/>
    </source>
</evidence>
<sequence>MKTIKILILPALLTCFIALVSAKDAGKETERIQKSTTVIHDFSKMKESIPSQLIQEAHGMIIIPHMINAGLAVGGKRGKGVAIVKMADGKWSNPVFVTFTGGSLGLQIGVQSVDLVLVFKHKDVLTKMQNGDFTIGGDISVAAGPVGRSGTASTDYKLEAEVYSYSRSKGLFAGLSINGSNISVDKSANANFYGGKATSQSIFADATSSSADVNELKAAIAGL</sequence>
<dbReference type="PANTHER" id="PTHR15629">
    <property type="entry name" value="SH3YL1 PROTEIN"/>
    <property type="match status" value="1"/>
</dbReference>
<evidence type="ECO:0000313" key="3">
    <source>
        <dbReference type="EMBL" id="QKJ28669.1"/>
    </source>
</evidence>
<dbReference type="KEGG" id="mmab:HQ865_02480"/>
<organism evidence="3 4">
    <name type="scientific">Mucilaginibacter mali</name>
    <dbReference type="NCBI Taxonomy" id="2740462"/>
    <lineage>
        <taxon>Bacteria</taxon>
        <taxon>Pseudomonadati</taxon>
        <taxon>Bacteroidota</taxon>
        <taxon>Sphingobacteriia</taxon>
        <taxon>Sphingobacteriales</taxon>
        <taxon>Sphingobacteriaceae</taxon>
        <taxon>Mucilaginibacter</taxon>
    </lineage>
</organism>